<evidence type="ECO:0000256" key="2">
    <source>
        <dbReference type="ARBA" id="ARBA00023043"/>
    </source>
</evidence>
<evidence type="ECO:0000313" key="4">
    <source>
        <dbReference type="EMBL" id="POP42597.1"/>
    </source>
</evidence>
<gene>
    <name evidence="4" type="ORF">CHU32_24800</name>
    <name evidence="3" type="ORF">CHU33_22020</name>
</gene>
<dbReference type="Proteomes" id="UP000247005">
    <property type="component" value="Unassembled WGS sequence"/>
</dbReference>
<evidence type="ECO:0000313" key="3">
    <source>
        <dbReference type="EMBL" id="POP41786.1"/>
    </source>
</evidence>
<dbReference type="InterPro" id="IPR036770">
    <property type="entry name" value="Ankyrin_rpt-contain_sf"/>
</dbReference>
<dbReference type="SUPFAM" id="SSF48403">
    <property type="entry name" value="Ankyrin repeat"/>
    <property type="match status" value="1"/>
</dbReference>
<keyword evidence="5" id="KW-1185">Reference proteome</keyword>
<dbReference type="Gene3D" id="1.25.40.20">
    <property type="entry name" value="Ankyrin repeat-containing domain"/>
    <property type="match status" value="1"/>
</dbReference>
<keyword evidence="1" id="KW-0677">Repeat</keyword>
<dbReference type="PANTHER" id="PTHR24189">
    <property type="entry name" value="MYOTROPHIN"/>
    <property type="match status" value="1"/>
</dbReference>
<dbReference type="EMBL" id="PQGE01000024">
    <property type="protein sequence ID" value="POP41786.1"/>
    <property type="molecule type" value="Genomic_DNA"/>
</dbReference>
<evidence type="ECO:0000313" key="6">
    <source>
        <dbReference type="Proteomes" id="UP000247005"/>
    </source>
</evidence>
<evidence type="ECO:0000256" key="1">
    <source>
        <dbReference type="ARBA" id="ARBA00022737"/>
    </source>
</evidence>
<dbReference type="RefSeq" id="WP_032625824.1">
    <property type="nucleotide sequence ID" value="NZ_PQGD01000029.1"/>
</dbReference>
<dbReference type="EMBL" id="PQGD01000029">
    <property type="protein sequence ID" value="POP42597.1"/>
    <property type="molecule type" value="Genomic_DNA"/>
</dbReference>
<dbReference type="OrthoDB" id="6625250at2"/>
<dbReference type="InterPro" id="IPR050745">
    <property type="entry name" value="Multifunctional_regulatory"/>
</dbReference>
<proteinExistence type="predicted"/>
<evidence type="ECO:0000313" key="5">
    <source>
        <dbReference type="Proteomes" id="UP000237073"/>
    </source>
</evidence>
<name>A0A2P5GI76_9ENTR</name>
<reference evidence="5 6" key="1">
    <citation type="submission" date="2018-01" db="EMBL/GenBank/DDBJ databases">
        <title>Superficieibacter electus gen. nov., sp. nov., an extended-spectrum beta-lactamase possessing member of the Enterobacteriaceae family, isolated from intensive care unit surfaces.</title>
        <authorList>
            <person name="Potter R.F."/>
            <person name="D'Souza A.W."/>
        </authorList>
    </citation>
    <scope>NUCLEOTIDE SEQUENCE [LARGE SCALE GENOMIC DNA]</scope>
    <source>
        <strain evidence="4 6">BP-1</strain>
        <strain evidence="3 5">BP-2</strain>
    </source>
</reference>
<organism evidence="4 6">
    <name type="scientific">Superficieibacter electus</name>
    <dbReference type="NCBI Taxonomy" id="2022662"/>
    <lineage>
        <taxon>Bacteria</taxon>
        <taxon>Pseudomonadati</taxon>
        <taxon>Pseudomonadota</taxon>
        <taxon>Gammaproteobacteria</taxon>
        <taxon>Enterobacterales</taxon>
        <taxon>Enterobacteriaceae</taxon>
        <taxon>Superficieibacter</taxon>
    </lineage>
</organism>
<comment type="caution">
    <text evidence="4">The sequence shown here is derived from an EMBL/GenBank/DDBJ whole genome shotgun (WGS) entry which is preliminary data.</text>
</comment>
<sequence length="317" mass="36472">MSNYIEDNLFDSKSKKDVQNCIATGIDINTLNEGGENALFGCDSIGALKAMIEAGIELNHTDCYGNNALFSRKSPRALGLLIKSGINVHHKNNKGQSCLHWQHYDIDCAELLINAGVDIHSTDNEGQTLLYNLHDHNIFDYWVNKGCDINHRDYNGKAVLELPTDDEWWIYDFSINALKRHVDRIDSTPVLFKHVSTEALPLIALLHEKGRNILIAEHCSFALYVKNMKSFFTSLKKYTDISHVQFYNCYHDEHIGIYTGIERVKWFIRNGIRMDDDILRQRSDSDKIFSYIAGREKKDLLKEMKPEIPRAPLRKRL</sequence>
<keyword evidence="2" id="KW-0040">ANK repeat</keyword>
<accession>A0A2P5GI76</accession>
<protein>
    <submittedName>
        <fullName evidence="4">Uncharacterized protein</fullName>
    </submittedName>
</protein>
<dbReference type="Proteomes" id="UP000237073">
    <property type="component" value="Unassembled WGS sequence"/>
</dbReference>
<dbReference type="AlphaFoldDB" id="A0A2P5GI76"/>